<dbReference type="OrthoDB" id="239701at2759"/>
<name>A0A6A4VUX7_AMPAM</name>
<evidence type="ECO:0000256" key="1">
    <source>
        <dbReference type="ARBA" id="ARBA00022737"/>
    </source>
</evidence>
<dbReference type="InterPro" id="IPR051625">
    <property type="entry name" value="Signaling_Regulatory_Domain"/>
</dbReference>
<dbReference type="InterPro" id="IPR000408">
    <property type="entry name" value="Reg_chr_condens"/>
</dbReference>
<dbReference type="InterPro" id="IPR009091">
    <property type="entry name" value="RCC1/BLIP-II"/>
</dbReference>
<feature type="region of interest" description="Disordered" evidence="2">
    <location>
        <begin position="122"/>
        <end position="146"/>
    </location>
</feature>
<dbReference type="AlphaFoldDB" id="A0A6A4VUX7"/>
<comment type="caution">
    <text evidence="3">The sequence shown here is derived from an EMBL/GenBank/DDBJ whole genome shotgun (WGS) entry which is preliminary data.</text>
</comment>
<evidence type="ECO:0000313" key="4">
    <source>
        <dbReference type="Proteomes" id="UP000440578"/>
    </source>
</evidence>
<sequence length="427" mass="45102">MAGQGVKIKWSDHLNSSWIGEKPESVCHREAAEGLYARLIESKEVVPLHDTCPAPPTTRLPDFEPESGASRADHEAFVGSLLSTQLGLAAAVLAESPISGLLRQRLIVLRRIFHALATKYHDAGKSVSPSPGRRDSGRVCADGAGTGSGGGQAALVAMGVKTGLTLVFSLLRQSWAQRTGAAICTDVLRTALDILSSLPPLSLSDDAKMSAIGRQSLDDVSRFLRSVALPSSSADEQGRLLSSELLLGISVQRGSLHHLLDWLDMALTAAVEATQRSDVSRPVISSEYLHGVLTVLNGGGGGTEPVTETDGGREVHLLEAAMELLDRLVDMAEEHAAPAASALRPTTVDSWLVYVWGSNSACQLSEPTQDKIVTARLAPAFEAVQQMEAGQYCSFTVHADGSVSACGKGSYGRLGLGDSANQPVPRR</sequence>
<accession>A0A6A4VUX7</accession>
<dbReference type="Proteomes" id="UP000440578">
    <property type="component" value="Unassembled WGS sequence"/>
</dbReference>
<dbReference type="Pfam" id="PF00415">
    <property type="entry name" value="RCC1"/>
    <property type="match status" value="1"/>
</dbReference>
<evidence type="ECO:0000256" key="2">
    <source>
        <dbReference type="SAM" id="MobiDB-lite"/>
    </source>
</evidence>
<dbReference type="Gene3D" id="2.130.10.30">
    <property type="entry name" value="Regulator of chromosome condensation 1/beta-lactamase-inhibitor protein II"/>
    <property type="match status" value="1"/>
</dbReference>
<dbReference type="PANTHER" id="PTHR22872:SF6">
    <property type="entry name" value="E3 UBIQUITIN-PROTEIN LIGASE HERC1-RELATED"/>
    <property type="match status" value="1"/>
</dbReference>
<organism evidence="3 4">
    <name type="scientific">Amphibalanus amphitrite</name>
    <name type="common">Striped barnacle</name>
    <name type="synonym">Balanus amphitrite</name>
    <dbReference type="NCBI Taxonomy" id="1232801"/>
    <lineage>
        <taxon>Eukaryota</taxon>
        <taxon>Metazoa</taxon>
        <taxon>Ecdysozoa</taxon>
        <taxon>Arthropoda</taxon>
        <taxon>Crustacea</taxon>
        <taxon>Multicrustacea</taxon>
        <taxon>Cirripedia</taxon>
        <taxon>Thoracica</taxon>
        <taxon>Thoracicalcarea</taxon>
        <taxon>Balanomorpha</taxon>
        <taxon>Balanoidea</taxon>
        <taxon>Balanidae</taxon>
        <taxon>Amphibalaninae</taxon>
        <taxon>Amphibalanus</taxon>
    </lineage>
</organism>
<dbReference type="SUPFAM" id="SSF50985">
    <property type="entry name" value="RCC1/BLIP-II"/>
    <property type="match status" value="1"/>
</dbReference>
<reference evidence="3 4" key="1">
    <citation type="submission" date="2019-07" db="EMBL/GenBank/DDBJ databases">
        <title>Draft genome assembly of a fouling barnacle, Amphibalanus amphitrite (Darwin, 1854): The first reference genome for Thecostraca.</title>
        <authorList>
            <person name="Kim W."/>
        </authorList>
    </citation>
    <scope>NUCLEOTIDE SEQUENCE [LARGE SCALE GENOMIC DNA]</scope>
    <source>
        <strain evidence="3">SNU_AA5</strain>
        <tissue evidence="3">Soma without cirri and trophi</tissue>
    </source>
</reference>
<dbReference type="EMBL" id="VIIS01001458">
    <property type="protein sequence ID" value="KAF0297935.1"/>
    <property type="molecule type" value="Genomic_DNA"/>
</dbReference>
<keyword evidence="4" id="KW-1185">Reference proteome</keyword>
<gene>
    <name evidence="3" type="primary">HERC1_1</name>
    <name evidence="3" type="ORF">FJT64_004699</name>
</gene>
<proteinExistence type="predicted"/>
<evidence type="ECO:0000313" key="3">
    <source>
        <dbReference type="EMBL" id="KAF0297935.1"/>
    </source>
</evidence>
<keyword evidence="1" id="KW-0677">Repeat</keyword>
<dbReference type="PANTHER" id="PTHR22872">
    <property type="entry name" value="BTK-BINDING PROTEIN-RELATED"/>
    <property type="match status" value="1"/>
</dbReference>
<protein>
    <submittedName>
        <fullName evidence="3">Putative E3 ubiquitin-protein ligase HERC1</fullName>
    </submittedName>
</protein>